<feature type="binding site" evidence="6">
    <location>
        <begin position="124"/>
        <end position="125"/>
    </location>
    <ligand>
        <name>S-methyl-5'-thioadenosine</name>
        <dbReference type="ChEBI" id="CHEBI:17509"/>
    </ligand>
</feature>
<dbReference type="CDD" id="cd02440">
    <property type="entry name" value="AdoMet_MTases"/>
    <property type="match status" value="1"/>
</dbReference>
<dbReference type="InterPro" id="IPR030374">
    <property type="entry name" value="PABS"/>
</dbReference>
<feature type="domain" description="PABS" evidence="8">
    <location>
        <begin position="1"/>
        <end position="223"/>
    </location>
</feature>
<evidence type="ECO:0000256" key="1">
    <source>
        <dbReference type="ARBA" id="ARBA00007867"/>
    </source>
</evidence>
<evidence type="ECO:0000256" key="2">
    <source>
        <dbReference type="ARBA" id="ARBA00022490"/>
    </source>
</evidence>
<evidence type="ECO:0000256" key="5">
    <source>
        <dbReference type="ARBA" id="ARBA00048874"/>
    </source>
</evidence>
<evidence type="ECO:0000313" key="9">
    <source>
        <dbReference type="EMBL" id="HFQ79465.1"/>
    </source>
</evidence>
<dbReference type="GO" id="GO:0010487">
    <property type="term" value="F:thermospermine synthase activity"/>
    <property type="evidence" value="ECO:0007669"/>
    <property type="project" value="UniProtKB-EC"/>
</dbReference>
<evidence type="ECO:0000256" key="3">
    <source>
        <dbReference type="ARBA" id="ARBA00022679"/>
    </source>
</evidence>
<dbReference type="PROSITE" id="PS51006">
    <property type="entry name" value="PABS_2"/>
    <property type="match status" value="1"/>
</dbReference>
<dbReference type="GO" id="GO:0050314">
    <property type="term" value="F:sym-norspermidine synthase activity"/>
    <property type="evidence" value="ECO:0007669"/>
    <property type="project" value="UniProtKB-ARBA"/>
</dbReference>
<comment type="caution">
    <text evidence="10">The sequence shown here is derived from an EMBL/GenBank/DDBJ whole genome shotgun (WGS) entry which is preliminary data.</text>
</comment>
<comment type="similarity">
    <text evidence="1 6">Belongs to the spermidine/spermine synthase family.</text>
</comment>
<dbReference type="EMBL" id="DTDH01000109">
    <property type="protein sequence ID" value="HGT98519.1"/>
    <property type="molecule type" value="Genomic_DNA"/>
</dbReference>
<comment type="subunit">
    <text evidence="6">Homodimer or homotetramer.</text>
</comment>
<reference evidence="10" key="1">
    <citation type="journal article" date="2020" name="mSystems">
        <title>Genome- and Community-Level Interaction Insights into Carbon Utilization and Element Cycling Functions of Hydrothermarchaeota in Hydrothermal Sediment.</title>
        <authorList>
            <person name="Zhou Z."/>
            <person name="Liu Y."/>
            <person name="Xu W."/>
            <person name="Pan J."/>
            <person name="Luo Z.H."/>
            <person name="Li M."/>
        </authorList>
    </citation>
    <scope>NUCLEOTIDE SEQUENCE [LARGE SCALE GENOMIC DNA]</scope>
    <source>
        <strain evidence="9">SpSt-629</strain>
        <strain evidence="10">SpSt-688</strain>
    </source>
</reference>
<keyword evidence="3 6" id="KW-0808">Transferase</keyword>
<dbReference type="PANTHER" id="PTHR43317">
    <property type="entry name" value="THERMOSPERMINE SYNTHASE ACAULIS5"/>
    <property type="match status" value="1"/>
</dbReference>
<feature type="binding site" evidence="6">
    <location>
        <position position="17"/>
    </location>
    <ligand>
        <name>S-methyl-5'-thioadenosine</name>
        <dbReference type="ChEBI" id="CHEBI:17509"/>
    </ligand>
</feature>
<dbReference type="HAMAP" id="MF_00198">
    <property type="entry name" value="Spermidine_synth"/>
    <property type="match status" value="1"/>
</dbReference>
<dbReference type="Gene3D" id="2.30.140.10">
    <property type="entry name" value="Spermidine synthase, tetramerisation domain"/>
    <property type="match status" value="1"/>
</dbReference>
<evidence type="ECO:0000256" key="7">
    <source>
        <dbReference type="PROSITE-ProRule" id="PRU00354"/>
    </source>
</evidence>
<gene>
    <name evidence="6" type="primary">speE</name>
    <name evidence="9" type="ORF">ENT99_07215</name>
    <name evidence="10" type="ORF">ENU64_03730</name>
</gene>
<evidence type="ECO:0000256" key="4">
    <source>
        <dbReference type="ARBA" id="ARBA00023115"/>
    </source>
</evidence>
<keyword evidence="2" id="KW-0963">Cytoplasm</keyword>
<feature type="binding site" evidence="6">
    <location>
        <position position="92"/>
    </location>
    <ligand>
        <name>S-methyl-5'-thioadenosine</name>
        <dbReference type="ChEBI" id="CHEBI:17509"/>
    </ligand>
</feature>
<name>A0A7J3MYJ7_9CREN</name>
<dbReference type="InterPro" id="IPR030373">
    <property type="entry name" value="PABS_CS"/>
</dbReference>
<dbReference type="GO" id="GO:0004766">
    <property type="term" value="F:spermidine synthase activity"/>
    <property type="evidence" value="ECO:0007669"/>
    <property type="project" value="UniProtKB-UniRule"/>
</dbReference>
<keyword evidence="4 6" id="KW-0620">Polyamine biosynthesis</keyword>
<sequence>MSLRVKQVHVVKRSRYQEIVVAEVEDFGRSLILDGYIQSSEADEHVYHESLVHPAMVLHPNPTKVLIIGGGEGATLREVLKHKTVELAVMVDIDEDVIEVSKEYLPSFHGNAFYDPRARIIIEDGLKFVSEAKEVYDIVILDLTDPYSSDIAGPLYSENFYRDIHRILSNNGLVVTQAGSAFFYRDVYNSIANSIKNIYRYHLEYQVWIPSFGYSCNFVLGSKEYNPIEHLKKEFVDSILKFRGVETKFINGQRIEALVSIGIY</sequence>
<dbReference type="Pfam" id="PF17284">
    <property type="entry name" value="Spermine_synt_N"/>
    <property type="match status" value="1"/>
</dbReference>
<dbReference type="GO" id="GO:0008295">
    <property type="term" value="P:spermidine biosynthetic process"/>
    <property type="evidence" value="ECO:0007669"/>
    <property type="project" value="UniProtKB-UniRule"/>
</dbReference>
<keyword evidence="6" id="KW-0745">Spermidine biosynthesis</keyword>
<dbReference type="Pfam" id="PF01564">
    <property type="entry name" value="Spermine_synth"/>
    <property type="match status" value="1"/>
</dbReference>
<dbReference type="PANTHER" id="PTHR43317:SF1">
    <property type="entry name" value="THERMOSPERMINE SYNTHASE ACAULIS5"/>
    <property type="match status" value="1"/>
</dbReference>
<dbReference type="EC" id="2.5.1.16" evidence="6"/>
<feature type="active site" description="Proton acceptor" evidence="6 7">
    <location>
        <position position="142"/>
    </location>
</feature>
<dbReference type="UniPathway" id="UPA00248">
    <property type="reaction ID" value="UER00314"/>
</dbReference>
<dbReference type="InterPro" id="IPR037163">
    <property type="entry name" value="Spermidine_synt_N_sf"/>
</dbReference>
<comment type="pathway">
    <text evidence="6">Amine and polyamine biosynthesis; spermidine biosynthesis; spermidine from putrescine: step 1/1.</text>
</comment>
<feature type="binding site" evidence="6">
    <location>
        <position position="48"/>
    </location>
    <ligand>
        <name>spermidine</name>
        <dbReference type="ChEBI" id="CHEBI:57834"/>
    </ligand>
</feature>
<comment type="caution">
    <text evidence="6">Lacks conserved residue(s) required for the propagation of feature annotation.</text>
</comment>
<dbReference type="EMBL" id="DTAU01000137">
    <property type="protein sequence ID" value="HFQ79465.1"/>
    <property type="molecule type" value="Genomic_DNA"/>
</dbReference>
<evidence type="ECO:0000313" key="10">
    <source>
        <dbReference type="EMBL" id="HGT98519.1"/>
    </source>
</evidence>
<dbReference type="Gene3D" id="3.40.50.150">
    <property type="entry name" value="Vaccinia Virus protein VP39"/>
    <property type="match status" value="1"/>
</dbReference>
<dbReference type="AlphaFoldDB" id="A0A7J3MYJ7"/>
<protein>
    <recommendedName>
        <fullName evidence="6">Polyamine aminopropyltransferase</fullName>
    </recommendedName>
    <alternativeName>
        <fullName evidence="6">Putrescine aminopropyltransferase</fullName>
        <shortName evidence="6">PAPT</shortName>
    </alternativeName>
    <alternativeName>
        <fullName evidence="6">Spermidine synthase</fullName>
        <shortName evidence="6">SPDS</shortName>
        <shortName evidence="6">SPDSY</shortName>
        <ecNumber evidence="6">2.5.1.16</ecNumber>
    </alternativeName>
</protein>
<comment type="catalytic activity">
    <reaction evidence="6">
        <text>S-adenosyl 3-(methylsulfanyl)propylamine + putrescine = S-methyl-5'-thioadenosine + spermidine + H(+)</text>
        <dbReference type="Rhea" id="RHEA:12721"/>
        <dbReference type="ChEBI" id="CHEBI:15378"/>
        <dbReference type="ChEBI" id="CHEBI:17509"/>
        <dbReference type="ChEBI" id="CHEBI:57443"/>
        <dbReference type="ChEBI" id="CHEBI:57834"/>
        <dbReference type="ChEBI" id="CHEBI:326268"/>
        <dbReference type="EC" id="2.5.1.16"/>
    </reaction>
</comment>
<dbReference type="InterPro" id="IPR001045">
    <property type="entry name" value="Spermi_synthase"/>
</dbReference>
<dbReference type="SUPFAM" id="SSF53335">
    <property type="entry name" value="S-adenosyl-L-methionine-dependent methyltransferases"/>
    <property type="match status" value="1"/>
</dbReference>
<proteinExistence type="inferred from homology"/>
<dbReference type="InterPro" id="IPR035246">
    <property type="entry name" value="Spermidine_synt_N"/>
</dbReference>
<comment type="function">
    <text evidence="6">Catalyzes the irreversible transfer of a propylamine group from the amino donor S-adenosylmethioninamine (decarboxy-AdoMet) to putrescine (1,4-diaminobutane) to yield spermidine.</text>
</comment>
<dbReference type="InterPro" id="IPR029063">
    <property type="entry name" value="SAM-dependent_MTases_sf"/>
</dbReference>
<evidence type="ECO:0000259" key="8">
    <source>
        <dbReference type="PROSITE" id="PS51006"/>
    </source>
</evidence>
<organism evidence="10">
    <name type="scientific">Ignisphaera aggregans</name>
    <dbReference type="NCBI Taxonomy" id="334771"/>
    <lineage>
        <taxon>Archaea</taxon>
        <taxon>Thermoproteota</taxon>
        <taxon>Thermoprotei</taxon>
        <taxon>Desulfurococcales</taxon>
        <taxon>Desulfurococcaceae</taxon>
        <taxon>Ignisphaera</taxon>
    </lineage>
</organism>
<feature type="binding site" evidence="6">
    <location>
        <position position="72"/>
    </location>
    <ligand>
        <name>spermidine</name>
        <dbReference type="ChEBI" id="CHEBI:57834"/>
    </ligand>
</feature>
<accession>A0A7J3MYJ7</accession>
<feature type="binding site" evidence="6">
    <location>
        <position position="154"/>
    </location>
    <ligand>
        <name>S-methyl-5'-thioadenosine</name>
        <dbReference type="ChEBI" id="CHEBI:17509"/>
    </ligand>
</feature>
<evidence type="ECO:0000256" key="6">
    <source>
        <dbReference type="HAMAP-Rule" id="MF_00198"/>
    </source>
</evidence>
<dbReference type="PROSITE" id="PS01330">
    <property type="entry name" value="PABS_1"/>
    <property type="match status" value="1"/>
</dbReference>
<comment type="catalytic activity">
    <reaction evidence="5">
        <text>S-adenosyl 3-(methylsulfanyl)propylamine + spermidine = thermospermine + S-methyl-5'-thioadenosine + H(+)</text>
        <dbReference type="Rhea" id="RHEA:30515"/>
        <dbReference type="ChEBI" id="CHEBI:15378"/>
        <dbReference type="ChEBI" id="CHEBI:17509"/>
        <dbReference type="ChEBI" id="CHEBI:57443"/>
        <dbReference type="ChEBI" id="CHEBI:57834"/>
        <dbReference type="ChEBI" id="CHEBI:59903"/>
        <dbReference type="EC" id="2.5.1.79"/>
    </reaction>
</comment>
<dbReference type="FunFam" id="3.40.50.150:FF:000088">
    <property type="entry name" value="Polyamine aminopropyltransferase"/>
    <property type="match status" value="1"/>
</dbReference>